<organism evidence="1 2">
    <name type="scientific">Rothia dentocariosa</name>
    <dbReference type="NCBI Taxonomy" id="2047"/>
    <lineage>
        <taxon>Bacteria</taxon>
        <taxon>Bacillati</taxon>
        <taxon>Actinomycetota</taxon>
        <taxon>Actinomycetes</taxon>
        <taxon>Micrococcales</taxon>
        <taxon>Micrococcaceae</taxon>
        <taxon>Rothia</taxon>
    </lineage>
</organism>
<dbReference type="RefSeq" id="WP_098042656.1">
    <property type="nucleotide sequence ID" value="NZ_PDEV01000002.1"/>
</dbReference>
<proteinExistence type="predicted"/>
<evidence type="ECO:0000313" key="2">
    <source>
        <dbReference type="Proteomes" id="UP000219947"/>
    </source>
</evidence>
<comment type="caution">
    <text evidence="1">The sequence shown here is derived from an EMBL/GenBank/DDBJ whole genome shotgun (WGS) entry which is preliminary data.</text>
</comment>
<evidence type="ECO:0008006" key="3">
    <source>
        <dbReference type="Google" id="ProtNLM"/>
    </source>
</evidence>
<protein>
    <recommendedName>
        <fullName evidence="3">Glycosyltransferase family 2 protein</fullName>
    </recommendedName>
</protein>
<keyword evidence="2" id="KW-1185">Reference proteome</keyword>
<accession>A0A2A8D5J4</accession>
<dbReference type="AlphaFoldDB" id="A0A2A8D5J4"/>
<name>A0A2A8D5J4_9MICC</name>
<gene>
    <name evidence="1" type="ORF">CRM92_06110</name>
</gene>
<sequence>MKFLTALRTELGQLSYSLKARKTPQQWRDQYAAIRGIRIFNTPSIHYRDPRTEVWGIAMVKDEIDILPSVIDHMFQQGVHRLLIADNLSHDGTREYIRERSTHDSRIIYAEDNYIPYVQSEKMTWLAHLAWRYGARWVIPFDADEFWYAPSDTLAKFLQTCQSSVIYAGFHHSVPVTENPSDVINTELVMDTADSFPGKVAFRAHPFAVVVRGNHEVRRLGAHEHSLEIVHVQYRGAAQIARKVRQGAASAVSTGRDATVITPHWLAGSKLSDSEIQEVWTNISHGLPDERIQFKAEGPMARGKFLRWRSWNEDGSLNKFSSDASGNAGGSS</sequence>
<dbReference type="Pfam" id="PF13704">
    <property type="entry name" value="Glyco_tranf_2_4"/>
    <property type="match status" value="1"/>
</dbReference>
<evidence type="ECO:0000313" key="1">
    <source>
        <dbReference type="EMBL" id="PEN16252.1"/>
    </source>
</evidence>
<dbReference type="Proteomes" id="UP000219947">
    <property type="component" value="Unassembled WGS sequence"/>
</dbReference>
<dbReference type="InterPro" id="IPR029044">
    <property type="entry name" value="Nucleotide-diphossugar_trans"/>
</dbReference>
<dbReference type="EMBL" id="PDEV01000002">
    <property type="protein sequence ID" value="PEN16252.1"/>
    <property type="molecule type" value="Genomic_DNA"/>
</dbReference>
<dbReference type="SUPFAM" id="SSF53448">
    <property type="entry name" value="Nucleotide-diphospho-sugar transferases"/>
    <property type="match status" value="1"/>
</dbReference>
<reference evidence="1" key="1">
    <citation type="submission" date="2017-10" db="EMBL/GenBank/DDBJ databases">
        <title>Kefir isolates.</title>
        <authorList>
            <person name="Kim Y."/>
            <person name="Blasche S."/>
        </authorList>
    </citation>
    <scope>NUCLEOTIDE SEQUENCE [LARGE SCALE GENOMIC DNA]</scope>
    <source>
        <strain evidence="1">OG2-2</strain>
    </source>
</reference>